<keyword evidence="4" id="KW-0456">Lyase</keyword>
<evidence type="ECO:0000256" key="3">
    <source>
        <dbReference type="ARBA" id="ARBA00022833"/>
    </source>
</evidence>
<feature type="domain" description="CENP-V/GFA" evidence="5">
    <location>
        <begin position="8"/>
        <end position="123"/>
    </location>
</feature>
<evidence type="ECO:0000313" key="6">
    <source>
        <dbReference type="EMBL" id="KIW31068.1"/>
    </source>
</evidence>
<dbReference type="AlphaFoldDB" id="A0A0D2CIX0"/>
<dbReference type="SUPFAM" id="SSF51316">
    <property type="entry name" value="Mss4-like"/>
    <property type="match status" value="1"/>
</dbReference>
<dbReference type="InterPro" id="IPR011057">
    <property type="entry name" value="Mss4-like_sf"/>
</dbReference>
<gene>
    <name evidence="6" type="ORF">PV07_02751</name>
</gene>
<name>A0A0D2CIX0_9EURO</name>
<dbReference type="InterPro" id="IPR006913">
    <property type="entry name" value="CENP-V/GFA"/>
</dbReference>
<dbReference type="EMBL" id="KN847041">
    <property type="protein sequence ID" value="KIW31068.1"/>
    <property type="molecule type" value="Genomic_DNA"/>
</dbReference>
<reference evidence="6 7" key="1">
    <citation type="submission" date="2015-01" db="EMBL/GenBank/DDBJ databases">
        <title>The Genome Sequence of Cladophialophora immunda CBS83496.</title>
        <authorList>
            <consortium name="The Broad Institute Genomics Platform"/>
            <person name="Cuomo C."/>
            <person name="de Hoog S."/>
            <person name="Gorbushina A."/>
            <person name="Stielow B."/>
            <person name="Teixiera M."/>
            <person name="Abouelleil A."/>
            <person name="Chapman S.B."/>
            <person name="Priest M."/>
            <person name="Young S.K."/>
            <person name="Wortman J."/>
            <person name="Nusbaum C."/>
            <person name="Birren B."/>
        </authorList>
    </citation>
    <scope>NUCLEOTIDE SEQUENCE [LARGE SCALE GENOMIC DNA]</scope>
    <source>
        <strain evidence="6 7">CBS 83496</strain>
    </source>
</reference>
<dbReference type="PANTHER" id="PTHR33337:SF40">
    <property type="entry name" value="CENP-V_GFA DOMAIN-CONTAINING PROTEIN-RELATED"/>
    <property type="match status" value="1"/>
</dbReference>
<organism evidence="6 7">
    <name type="scientific">Cladophialophora immunda</name>
    <dbReference type="NCBI Taxonomy" id="569365"/>
    <lineage>
        <taxon>Eukaryota</taxon>
        <taxon>Fungi</taxon>
        <taxon>Dikarya</taxon>
        <taxon>Ascomycota</taxon>
        <taxon>Pezizomycotina</taxon>
        <taxon>Eurotiomycetes</taxon>
        <taxon>Chaetothyriomycetidae</taxon>
        <taxon>Chaetothyriales</taxon>
        <taxon>Herpotrichiellaceae</taxon>
        <taxon>Cladophialophora</taxon>
    </lineage>
</organism>
<dbReference type="OrthoDB" id="9985472at2759"/>
<keyword evidence="7" id="KW-1185">Reference proteome</keyword>
<dbReference type="PANTHER" id="PTHR33337">
    <property type="entry name" value="GFA DOMAIN-CONTAINING PROTEIN"/>
    <property type="match status" value="1"/>
</dbReference>
<proteinExistence type="inferred from homology"/>
<dbReference type="Proteomes" id="UP000054466">
    <property type="component" value="Unassembled WGS sequence"/>
</dbReference>
<comment type="similarity">
    <text evidence="1">Belongs to the Gfa family.</text>
</comment>
<sequence>MADPAETLTGSCLCGSWRYTVPKQPIKSIICHCNACKKWTGGSFMPNVLFPSSGFDLKPDEAVSPPPQMTTYADKGSDSGRTVNRHFCATCGSPLYCSSSLSPEMISVPSGSIDGLLGASKAEHAKLTEEERLRGLAPEMEFYCQRAAPWVEIKGKTMKLHGMGDSGHEGDKS</sequence>
<dbReference type="GeneID" id="27341945"/>
<dbReference type="STRING" id="569365.A0A0D2CIX0"/>
<keyword evidence="2" id="KW-0479">Metal-binding</keyword>
<evidence type="ECO:0000256" key="4">
    <source>
        <dbReference type="ARBA" id="ARBA00023239"/>
    </source>
</evidence>
<dbReference type="Pfam" id="PF04828">
    <property type="entry name" value="GFA"/>
    <property type="match status" value="1"/>
</dbReference>
<dbReference type="GO" id="GO:0016846">
    <property type="term" value="F:carbon-sulfur lyase activity"/>
    <property type="evidence" value="ECO:0007669"/>
    <property type="project" value="InterPro"/>
</dbReference>
<keyword evidence="3" id="KW-0862">Zinc</keyword>
<dbReference type="PROSITE" id="PS51891">
    <property type="entry name" value="CENP_V_GFA"/>
    <property type="match status" value="1"/>
</dbReference>
<evidence type="ECO:0000259" key="5">
    <source>
        <dbReference type="PROSITE" id="PS51891"/>
    </source>
</evidence>
<dbReference type="HOGENOM" id="CLU_055491_3_6_1"/>
<dbReference type="GO" id="GO:0046872">
    <property type="term" value="F:metal ion binding"/>
    <property type="evidence" value="ECO:0007669"/>
    <property type="project" value="UniProtKB-KW"/>
</dbReference>
<accession>A0A0D2CIX0</accession>
<evidence type="ECO:0000256" key="1">
    <source>
        <dbReference type="ARBA" id="ARBA00005495"/>
    </source>
</evidence>
<dbReference type="Gene3D" id="3.90.1590.10">
    <property type="entry name" value="glutathione-dependent formaldehyde- activating enzyme (gfa)"/>
    <property type="match status" value="1"/>
</dbReference>
<dbReference type="VEuPathDB" id="FungiDB:PV07_02751"/>
<evidence type="ECO:0000313" key="7">
    <source>
        <dbReference type="Proteomes" id="UP000054466"/>
    </source>
</evidence>
<protein>
    <recommendedName>
        <fullName evidence="5">CENP-V/GFA domain-containing protein</fullName>
    </recommendedName>
</protein>
<dbReference type="RefSeq" id="XP_016251284.1">
    <property type="nucleotide sequence ID" value="XM_016389382.1"/>
</dbReference>
<evidence type="ECO:0000256" key="2">
    <source>
        <dbReference type="ARBA" id="ARBA00022723"/>
    </source>
</evidence>